<protein>
    <submittedName>
        <fullName evidence="2">Uncharacterized protein</fullName>
    </submittedName>
</protein>
<dbReference type="EMBL" id="CAJNOQ010039747">
    <property type="protein sequence ID" value="CAF1617494.1"/>
    <property type="molecule type" value="Genomic_DNA"/>
</dbReference>
<accession>A0A816BY02</accession>
<dbReference type="Pfam" id="PF12694">
    <property type="entry name" value="cpYpsA"/>
    <property type="match status" value="1"/>
</dbReference>
<reference evidence="2" key="1">
    <citation type="submission" date="2021-02" db="EMBL/GenBank/DDBJ databases">
        <authorList>
            <person name="Nowell W R."/>
        </authorList>
    </citation>
    <scope>NUCLEOTIDE SEQUENCE</scope>
</reference>
<evidence type="ECO:0000313" key="3">
    <source>
        <dbReference type="EMBL" id="CAF3733361.1"/>
    </source>
</evidence>
<dbReference type="Proteomes" id="UP000677228">
    <property type="component" value="Unassembled WGS sequence"/>
</dbReference>
<dbReference type="Gene3D" id="3.40.50.450">
    <property type="match status" value="2"/>
</dbReference>
<evidence type="ECO:0000313" key="4">
    <source>
        <dbReference type="EMBL" id="CAF4505294.1"/>
    </source>
</evidence>
<dbReference type="Proteomes" id="UP000663829">
    <property type="component" value="Unassembled WGS sequence"/>
</dbReference>
<evidence type="ECO:0000313" key="5">
    <source>
        <dbReference type="Proteomes" id="UP000663829"/>
    </source>
</evidence>
<comment type="caution">
    <text evidence="2">The sequence shown here is derived from an EMBL/GenBank/DDBJ whole genome shotgun (WGS) entry which is preliminary data.</text>
</comment>
<keyword evidence="5" id="KW-1185">Reference proteome</keyword>
<organism evidence="2 5">
    <name type="scientific">Didymodactylos carnosus</name>
    <dbReference type="NCBI Taxonomy" id="1234261"/>
    <lineage>
        <taxon>Eukaryota</taxon>
        <taxon>Metazoa</taxon>
        <taxon>Spiralia</taxon>
        <taxon>Gnathifera</taxon>
        <taxon>Rotifera</taxon>
        <taxon>Eurotatoria</taxon>
        <taxon>Bdelloidea</taxon>
        <taxon>Philodinida</taxon>
        <taxon>Philodinidae</taxon>
        <taxon>Didymodactylos</taxon>
    </lineage>
</organism>
<dbReference type="EMBL" id="CAJNOK010005107">
    <property type="protein sequence ID" value="CAF0960475.1"/>
    <property type="molecule type" value="Genomic_DNA"/>
</dbReference>
<gene>
    <name evidence="2" type="ORF">GPM918_LOCUS43524</name>
    <name evidence="1" type="ORF">OVA965_LOCUS12609</name>
    <name evidence="4" type="ORF">SRO942_LOCUS45036</name>
    <name evidence="3" type="ORF">TMI583_LOCUS12613</name>
</gene>
<dbReference type="EMBL" id="CAJOBC010106760">
    <property type="protein sequence ID" value="CAF4505294.1"/>
    <property type="molecule type" value="Genomic_DNA"/>
</dbReference>
<evidence type="ECO:0000313" key="2">
    <source>
        <dbReference type="EMBL" id="CAF1617494.1"/>
    </source>
</evidence>
<sequence>MNPELLFVNQHSSPKYPPRTYYNAKSSDVTLALAVDLTTRGEKLTHKAAGEKYLGFQLTDEIKTTAITRELYRKLRSTNGRKLNVAGNGIYTLSKHNRNQVFVNQFTYEIIAQVHNILPLERIFTGGQTGFDIAGAVAGYALGIPTEVTLPHGYIQRFENGADVVQTQEQIIKQIQGGALALTPYMPVN</sequence>
<dbReference type="EMBL" id="CAJOBA010005112">
    <property type="protein sequence ID" value="CAF3733361.1"/>
    <property type="molecule type" value="Genomic_DNA"/>
</dbReference>
<dbReference type="InterPro" id="IPR024755">
    <property type="entry name" value="cpYpsA"/>
</dbReference>
<evidence type="ECO:0000313" key="1">
    <source>
        <dbReference type="EMBL" id="CAF0960475.1"/>
    </source>
</evidence>
<proteinExistence type="predicted"/>
<dbReference type="AlphaFoldDB" id="A0A816BY02"/>
<name>A0A816BY02_9BILA</name>
<dbReference type="Proteomes" id="UP000682733">
    <property type="component" value="Unassembled WGS sequence"/>
</dbReference>
<dbReference type="Proteomes" id="UP000681722">
    <property type="component" value="Unassembled WGS sequence"/>
</dbReference>